<sequence>MNLIRVFPRRTSLTPTDPMAFVGNPPLDGLRPEADEVHVSVAFTWDIPEAQRLAREWGRFYPVVKLGGPAMGSPLESFVPGRYLRKGVTFTTRGCNKKCPWCLVPGREGRLAEVQDFPDGWMVQDNNLLQAGRDHILKVIAMLNRQRRAAYFSGGIQADLVDEWFADQLRGIRVGAVFLAADTAGALRPLEKALGLLSYLGRKKLRCFTLIGFGGETIPQAEARLEKVWSLGGMPFAQLYQPADRYIDYPREWRALSKKWMRPAAMVASHRDPKPIDPGPEAWIA</sequence>
<evidence type="ECO:0000313" key="1">
    <source>
        <dbReference type="EMBL" id="BDU72317.1"/>
    </source>
</evidence>
<reference evidence="2" key="1">
    <citation type="journal article" date="2023" name="Int. J. Syst. Evol. Microbiol.">
        <title>Mesoterricola silvestris gen. nov., sp. nov., Mesoterricola sediminis sp. nov., Geothrix oryzae sp. nov., Geothrix edaphica sp. nov., Geothrix rubra sp. nov., and Geothrix limicola sp. nov., six novel members of Acidobacteriota isolated from soils.</title>
        <authorList>
            <person name="Itoh H."/>
            <person name="Sugisawa Y."/>
            <person name="Mise K."/>
            <person name="Xu Z."/>
            <person name="Kuniyasu M."/>
            <person name="Ushijima N."/>
            <person name="Kawano K."/>
            <person name="Kobayashi E."/>
            <person name="Shiratori Y."/>
            <person name="Masuda Y."/>
            <person name="Senoo K."/>
        </authorList>
    </citation>
    <scope>NUCLEOTIDE SEQUENCE [LARGE SCALE GENOMIC DNA]</scope>
    <source>
        <strain evidence="2">W79</strain>
    </source>
</reference>
<dbReference type="SUPFAM" id="SSF102114">
    <property type="entry name" value="Radical SAM enzymes"/>
    <property type="match status" value="1"/>
</dbReference>
<dbReference type="KEGG" id="msil:METEAL_14910"/>
<evidence type="ECO:0008006" key="3">
    <source>
        <dbReference type="Google" id="ProtNLM"/>
    </source>
</evidence>
<dbReference type="InterPro" id="IPR058240">
    <property type="entry name" value="rSAM_sf"/>
</dbReference>
<dbReference type="EMBL" id="AP027080">
    <property type="protein sequence ID" value="BDU72317.1"/>
    <property type="molecule type" value="Genomic_DNA"/>
</dbReference>
<dbReference type="GO" id="GO:0003824">
    <property type="term" value="F:catalytic activity"/>
    <property type="evidence" value="ECO:0007669"/>
    <property type="project" value="InterPro"/>
</dbReference>
<gene>
    <name evidence="1" type="ORF">METEAL_14910</name>
</gene>
<name>A0AA48GQT8_9BACT</name>
<dbReference type="SFLD" id="SFLDS00029">
    <property type="entry name" value="Radical_SAM"/>
    <property type="match status" value="1"/>
</dbReference>
<accession>A0AA48GQT8</accession>
<proteinExistence type="predicted"/>
<evidence type="ECO:0000313" key="2">
    <source>
        <dbReference type="Proteomes" id="UP001238179"/>
    </source>
</evidence>
<keyword evidence="2" id="KW-1185">Reference proteome</keyword>
<dbReference type="InterPro" id="IPR007197">
    <property type="entry name" value="rSAM"/>
</dbReference>
<dbReference type="GO" id="GO:0051536">
    <property type="term" value="F:iron-sulfur cluster binding"/>
    <property type="evidence" value="ECO:0007669"/>
    <property type="project" value="InterPro"/>
</dbReference>
<dbReference type="AlphaFoldDB" id="A0AA48GQT8"/>
<protein>
    <recommendedName>
        <fullName evidence="3">Radical SAM protein</fullName>
    </recommendedName>
</protein>
<organism evidence="1 2">
    <name type="scientific">Mesoterricola silvestris</name>
    <dbReference type="NCBI Taxonomy" id="2927979"/>
    <lineage>
        <taxon>Bacteria</taxon>
        <taxon>Pseudomonadati</taxon>
        <taxon>Acidobacteriota</taxon>
        <taxon>Holophagae</taxon>
        <taxon>Holophagales</taxon>
        <taxon>Holophagaceae</taxon>
        <taxon>Mesoterricola</taxon>
    </lineage>
</organism>
<dbReference type="Proteomes" id="UP001238179">
    <property type="component" value="Chromosome"/>
</dbReference>
<dbReference type="RefSeq" id="WP_316415230.1">
    <property type="nucleotide sequence ID" value="NZ_AP027080.1"/>
</dbReference>